<reference evidence="8 9" key="1">
    <citation type="journal article" date="2011" name="J. Bacteriol.">
        <title>Complete genome sequence of the cellulose-degrading bacterium Cellulosilyticum lentocellum.</title>
        <authorList>
            <consortium name="US DOE Joint Genome Institute"/>
            <person name="Miller D.A."/>
            <person name="Suen G."/>
            <person name="Bruce D."/>
            <person name="Copeland A."/>
            <person name="Cheng J.F."/>
            <person name="Detter C."/>
            <person name="Goodwin L.A."/>
            <person name="Han C.S."/>
            <person name="Hauser L.J."/>
            <person name="Land M.L."/>
            <person name="Lapidus A."/>
            <person name="Lucas S."/>
            <person name="Meincke L."/>
            <person name="Pitluck S."/>
            <person name="Tapia R."/>
            <person name="Teshima H."/>
            <person name="Woyke T."/>
            <person name="Fox B.G."/>
            <person name="Angert E.R."/>
            <person name="Currie C.R."/>
        </authorList>
    </citation>
    <scope>NUCLEOTIDE SEQUENCE [LARGE SCALE GENOMIC DNA]</scope>
    <source>
        <strain evidence="9">ATCC 49066 / DSM 5427 / NCIMB 11756 / RHM5</strain>
    </source>
</reference>
<dbReference type="EMBL" id="CP002582">
    <property type="protein sequence ID" value="ADZ85816.1"/>
    <property type="molecule type" value="Genomic_DNA"/>
</dbReference>
<feature type="domain" description="Ionotropic glutamate receptor C-terminal" evidence="7">
    <location>
        <begin position="64"/>
        <end position="289"/>
    </location>
</feature>
<dbReference type="RefSeq" id="WP_013659087.1">
    <property type="nucleotide sequence ID" value="NC_015275.1"/>
</dbReference>
<dbReference type="SUPFAM" id="SSF53850">
    <property type="entry name" value="Periplasmic binding protein-like II"/>
    <property type="match status" value="1"/>
</dbReference>
<dbReference type="STRING" id="642492.Clole_4144"/>
<dbReference type="Pfam" id="PF00497">
    <property type="entry name" value="SBP_bac_3"/>
    <property type="match status" value="1"/>
</dbReference>
<protein>
    <submittedName>
        <fullName evidence="8">ABC-type transporter, periplasmic subunit family 3</fullName>
    </submittedName>
</protein>
<dbReference type="HOGENOM" id="CLU_019602_18_2_9"/>
<evidence type="ECO:0000256" key="1">
    <source>
        <dbReference type="ARBA" id="ARBA00004196"/>
    </source>
</evidence>
<dbReference type="CDD" id="cd00996">
    <property type="entry name" value="PBP2_AatB_like"/>
    <property type="match status" value="1"/>
</dbReference>
<dbReference type="SMART" id="SM00062">
    <property type="entry name" value="PBPb"/>
    <property type="match status" value="1"/>
</dbReference>
<dbReference type="PROSITE" id="PS01039">
    <property type="entry name" value="SBP_BACTERIAL_3"/>
    <property type="match status" value="1"/>
</dbReference>
<dbReference type="GO" id="GO:0030313">
    <property type="term" value="C:cell envelope"/>
    <property type="evidence" value="ECO:0007669"/>
    <property type="project" value="UniProtKB-SubCell"/>
</dbReference>
<accession>F2JM36</accession>
<dbReference type="PROSITE" id="PS51257">
    <property type="entry name" value="PROKAR_LIPOPROTEIN"/>
    <property type="match status" value="1"/>
</dbReference>
<comment type="subcellular location">
    <subcellularLocation>
        <location evidence="1">Cell envelope</location>
    </subcellularLocation>
</comment>
<dbReference type="InterPro" id="IPR018313">
    <property type="entry name" value="SBP_3_CS"/>
</dbReference>
<name>F2JM36_CELLD</name>
<dbReference type="Gene3D" id="3.40.190.10">
    <property type="entry name" value="Periplasmic binding protein-like II"/>
    <property type="match status" value="2"/>
</dbReference>
<keyword evidence="3 5" id="KW-0732">Signal</keyword>
<proteinExistence type="inferred from homology"/>
<dbReference type="InterPro" id="IPR001638">
    <property type="entry name" value="Solute-binding_3/MltF_N"/>
</dbReference>
<evidence type="ECO:0000259" key="7">
    <source>
        <dbReference type="SMART" id="SM00079"/>
    </source>
</evidence>
<sequence>MRLKSLLKQVTTFSVVGLLAFGLAGCSVDNSVKESKETAATTDNQVSEGTDNQQAASNVLDKDTLIIGLDDTFAPMGFKDEKGEIVGFDVDLAKAVAEKLGKKIEFQPIDWSMKETELKSGNIDFIWNGYSITDERKEQVAFGTPYLKNRQIIITLADSPINTKADLKDKVVGAQTGSTAVDAIETEPEVLATFKDGKPVTYETNNDVLMDLEAGRLDAVVADEIIVKYYISKKGAEKYKILDEDFGEEEYGVGMRKEDTALVEAFNKAYAELKQEGKLAEISKTWFGDDITQ</sequence>
<evidence type="ECO:0000256" key="2">
    <source>
        <dbReference type="ARBA" id="ARBA00010333"/>
    </source>
</evidence>
<dbReference type="eggNOG" id="COG0834">
    <property type="taxonomic scope" value="Bacteria"/>
</dbReference>
<dbReference type="AlphaFoldDB" id="F2JM36"/>
<organism evidence="8 9">
    <name type="scientific">Cellulosilyticum lentocellum (strain ATCC 49066 / DSM 5427 / NCIMB 11756 / RHM5)</name>
    <name type="common">Clostridium lentocellum</name>
    <dbReference type="NCBI Taxonomy" id="642492"/>
    <lineage>
        <taxon>Bacteria</taxon>
        <taxon>Bacillati</taxon>
        <taxon>Bacillota</taxon>
        <taxon>Clostridia</taxon>
        <taxon>Lachnospirales</taxon>
        <taxon>Cellulosilyticaceae</taxon>
        <taxon>Cellulosilyticum</taxon>
    </lineage>
</organism>
<evidence type="ECO:0000256" key="4">
    <source>
        <dbReference type="RuleBase" id="RU003744"/>
    </source>
</evidence>
<dbReference type="InterPro" id="IPR001320">
    <property type="entry name" value="Iontro_rcpt_C"/>
</dbReference>
<evidence type="ECO:0000313" key="9">
    <source>
        <dbReference type="Proteomes" id="UP000008467"/>
    </source>
</evidence>
<evidence type="ECO:0000313" key="8">
    <source>
        <dbReference type="EMBL" id="ADZ85816.1"/>
    </source>
</evidence>
<feature type="domain" description="Solute-binding protein family 3/N-terminal" evidence="6">
    <location>
        <begin position="64"/>
        <end position="290"/>
    </location>
</feature>
<evidence type="ECO:0000259" key="6">
    <source>
        <dbReference type="SMART" id="SM00062"/>
    </source>
</evidence>
<feature type="signal peptide" evidence="5">
    <location>
        <begin position="1"/>
        <end position="24"/>
    </location>
</feature>
<dbReference type="SMART" id="SM00079">
    <property type="entry name" value="PBPe"/>
    <property type="match status" value="1"/>
</dbReference>
<dbReference type="GO" id="GO:0015276">
    <property type="term" value="F:ligand-gated monoatomic ion channel activity"/>
    <property type="evidence" value="ECO:0007669"/>
    <property type="project" value="InterPro"/>
</dbReference>
<dbReference type="Proteomes" id="UP000008467">
    <property type="component" value="Chromosome"/>
</dbReference>
<gene>
    <name evidence="8" type="ordered locus">Clole_4144</name>
</gene>
<feature type="chain" id="PRO_5039640158" evidence="5">
    <location>
        <begin position="25"/>
        <end position="293"/>
    </location>
</feature>
<dbReference type="PANTHER" id="PTHR35936">
    <property type="entry name" value="MEMBRANE-BOUND LYTIC MUREIN TRANSGLYCOSYLASE F"/>
    <property type="match status" value="1"/>
</dbReference>
<dbReference type="PANTHER" id="PTHR35936:SF34">
    <property type="entry name" value="ABC TRANSPORTER EXTRACELLULAR-BINDING PROTEIN YCKB-RELATED"/>
    <property type="match status" value="1"/>
</dbReference>
<evidence type="ECO:0000256" key="3">
    <source>
        <dbReference type="ARBA" id="ARBA00022729"/>
    </source>
</evidence>
<dbReference type="KEGG" id="cle:Clole_4144"/>
<comment type="similarity">
    <text evidence="2 4">Belongs to the bacterial solute-binding protein 3 family.</text>
</comment>
<evidence type="ECO:0000256" key="5">
    <source>
        <dbReference type="SAM" id="SignalP"/>
    </source>
</evidence>
<keyword evidence="9" id="KW-1185">Reference proteome</keyword>
<dbReference type="GO" id="GO:0016020">
    <property type="term" value="C:membrane"/>
    <property type="evidence" value="ECO:0007669"/>
    <property type="project" value="InterPro"/>
</dbReference>